<dbReference type="Proteomes" id="UP000326396">
    <property type="component" value="Linkage Group LG16"/>
</dbReference>
<comment type="caution">
    <text evidence="2">The sequence shown here is derived from an EMBL/GenBank/DDBJ whole genome shotgun (WGS) entry which is preliminary data.</text>
</comment>
<reference evidence="2 3" key="1">
    <citation type="submission" date="2019-05" db="EMBL/GenBank/DDBJ databases">
        <title>Mikania micrantha, genome provides insights into the molecular mechanism of rapid growth.</title>
        <authorList>
            <person name="Liu B."/>
        </authorList>
    </citation>
    <scope>NUCLEOTIDE SEQUENCE [LARGE SCALE GENOMIC DNA]</scope>
    <source>
        <strain evidence="2">NLD-2019</strain>
        <tissue evidence="2">Leaf</tissue>
    </source>
</reference>
<accession>A0A5N6NWC1</accession>
<evidence type="ECO:0000313" key="2">
    <source>
        <dbReference type="EMBL" id="KAD5507408.1"/>
    </source>
</evidence>
<name>A0A5N6NWC1_9ASTR</name>
<protein>
    <submittedName>
        <fullName evidence="2">Uncharacterized protein</fullName>
    </submittedName>
</protein>
<sequence length="86" mass="9369">MIDVEISALSSRQDQGHDFIIYAVAVGVVQCVCRLEDARGTRRAGGWRQKEGSSELLSEEWSKDSPELRNDELGMVAGDRVGDGCG</sequence>
<organism evidence="2 3">
    <name type="scientific">Mikania micrantha</name>
    <name type="common">bitter vine</name>
    <dbReference type="NCBI Taxonomy" id="192012"/>
    <lineage>
        <taxon>Eukaryota</taxon>
        <taxon>Viridiplantae</taxon>
        <taxon>Streptophyta</taxon>
        <taxon>Embryophyta</taxon>
        <taxon>Tracheophyta</taxon>
        <taxon>Spermatophyta</taxon>
        <taxon>Magnoliopsida</taxon>
        <taxon>eudicotyledons</taxon>
        <taxon>Gunneridae</taxon>
        <taxon>Pentapetalae</taxon>
        <taxon>asterids</taxon>
        <taxon>campanulids</taxon>
        <taxon>Asterales</taxon>
        <taxon>Asteraceae</taxon>
        <taxon>Asteroideae</taxon>
        <taxon>Heliantheae alliance</taxon>
        <taxon>Eupatorieae</taxon>
        <taxon>Mikania</taxon>
    </lineage>
</organism>
<keyword evidence="3" id="KW-1185">Reference proteome</keyword>
<dbReference type="EMBL" id="SZYD01000008">
    <property type="protein sequence ID" value="KAD5507408.1"/>
    <property type="molecule type" value="Genomic_DNA"/>
</dbReference>
<evidence type="ECO:0000256" key="1">
    <source>
        <dbReference type="SAM" id="MobiDB-lite"/>
    </source>
</evidence>
<feature type="region of interest" description="Disordered" evidence="1">
    <location>
        <begin position="44"/>
        <end position="65"/>
    </location>
</feature>
<gene>
    <name evidence="2" type="ORF">E3N88_15111</name>
</gene>
<proteinExistence type="predicted"/>
<dbReference type="AlphaFoldDB" id="A0A5N6NWC1"/>
<evidence type="ECO:0000313" key="3">
    <source>
        <dbReference type="Proteomes" id="UP000326396"/>
    </source>
</evidence>